<dbReference type="EMBL" id="CACRUT010000015">
    <property type="protein sequence ID" value="VYU21094.1"/>
    <property type="molecule type" value="Genomic_DNA"/>
</dbReference>
<dbReference type="Pfam" id="PF11369">
    <property type="entry name" value="DUF3160"/>
    <property type="match status" value="1"/>
</dbReference>
<dbReference type="PROSITE" id="PS51257">
    <property type="entry name" value="PROKAR_LIPOPROTEIN"/>
    <property type="match status" value="1"/>
</dbReference>
<feature type="chain" id="PRO_5026812333" description="YARHG domain-containing protein" evidence="1">
    <location>
        <begin position="20"/>
        <end position="813"/>
    </location>
</feature>
<organism evidence="3">
    <name type="scientific">Paraprevotella clara</name>
    <dbReference type="NCBI Taxonomy" id="454154"/>
    <lineage>
        <taxon>Bacteria</taxon>
        <taxon>Pseudomonadati</taxon>
        <taxon>Bacteroidota</taxon>
        <taxon>Bacteroidia</taxon>
        <taxon>Bacteroidales</taxon>
        <taxon>Prevotellaceae</taxon>
        <taxon>Paraprevotella</taxon>
    </lineage>
</organism>
<gene>
    <name evidence="3" type="ORF">PCLFYP37_02202</name>
</gene>
<dbReference type="Pfam" id="PF13308">
    <property type="entry name" value="YARHG"/>
    <property type="match status" value="1"/>
</dbReference>
<dbReference type="SMART" id="SM01325">
    <property type="entry name" value="DUF3160"/>
    <property type="match status" value="1"/>
</dbReference>
<dbReference type="RefSeq" id="WP_412442653.1">
    <property type="nucleotide sequence ID" value="NZ_CACRUT010000015.1"/>
</dbReference>
<dbReference type="InterPro" id="IPR022601">
    <property type="entry name" value="DUF3160"/>
</dbReference>
<dbReference type="Gene3D" id="1.20.58.1690">
    <property type="match status" value="1"/>
</dbReference>
<dbReference type="AlphaFoldDB" id="A0A6N3CZG2"/>
<sequence>MKHHLSIYCCILFLTMGMAASCNSYKKKAPAQPQQAQEQPVQAAPASRLLTDSLLPQSVDLEQDINGLGYEELRILRSYPYALHGYWFIEGDLNNFFCRKTDWYYDLCEKTLYESYEKNLVYADTYDKVKLLPEEKAFVEKIDRRMAQLARHKYKTRDGHKLLNSFLCINLFQIEKPSGKFLSMLDRCNFAIAPMGYEQLFHVYEANDYQQIPSFITTDVYLQAYHMYFSYALKSLERNHFNPALQKIVQALYTECMNLEQQETIKAEAGYAATYFAIAYYLLTKKELPVPVALQPAYKAELRSTTSCQDVPSAFLDYTDILFPYSLFKPRGHYAHNANDRCYFQCMTWLQTASFCRETPKTLWRAAIIAAALNRIPAELRQACLKLNQALTFLMGTPDNASILEMADYMSRHGLTDRILAHDEDAIRQIDDMLKEVFKTRNRIKPKIQLSCADKINFMPARYMADNEVLNEMADATPNSNRAYPKALDVFAAFGVKSATALLDTCYHEKENWKDYPVMADKMKRQFQGRSGDTVTMYDRWMEALIELQRPNKDYPCLMQTPAWQIKNLYTALASWTGLKHDVILYGEQPMLAECGGGGELAIPVVVGYVEPNQTFWKKLKELIARHRQLLKETDFDDEDLISKARILEEQVDFCLRVTEKELRGDTLTTEEYMDIQKMGSSIEWFTLSVIEPGVSYNSIEEVKGSSRSVALVADVFTRNVQECGKNGILHEATGTANALYVLVDIGGQIYLTRGATFSYYEFVRPLGERLTDDEWQKMLKDGKAPDVPSWIRPYLLDHVPTVDETYFYSSGC</sequence>
<accession>A0A6N3CZG2</accession>
<keyword evidence="1" id="KW-0732">Signal</keyword>
<protein>
    <recommendedName>
        <fullName evidence="2">YARHG domain-containing protein</fullName>
    </recommendedName>
</protein>
<evidence type="ECO:0000313" key="3">
    <source>
        <dbReference type="EMBL" id="VYU21094.1"/>
    </source>
</evidence>
<name>A0A6N3CZG2_9BACT</name>
<feature type="domain" description="YARHG" evidence="2">
    <location>
        <begin position="59"/>
        <end position="122"/>
    </location>
</feature>
<evidence type="ECO:0000256" key="1">
    <source>
        <dbReference type="SAM" id="SignalP"/>
    </source>
</evidence>
<feature type="signal peptide" evidence="1">
    <location>
        <begin position="1"/>
        <end position="19"/>
    </location>
</feature>
<reference evidence="3" key="1">
    <citation type="submission" date="2019-11" db="EMBL/GenBank/DDBJ databases">
        <authorList>
            <person name="Feng L."/>
        </authorList>
    </citation>
    <scope>NUCLEOTIDE SEQUENCE</scope>
    <source>
        <strain evidence="3">PclaraLFYP37</strain>
    </source>
</reference>
<evidence type="ECO:0000259" key="2">
    <source>
        <dbReference type="Pfam" id="PF13308"/>
    </source>
</evidence>
<dbReference type="InterPro" id="IPR025582">
    <property type="entry name" value="YARHG_dom"/>
</dbReference>
<dbReference type="InterPro" id="IPR038434">
    <property type="entry name" value="YARHG_sf"/>
</dbReference>
<proteinExistence type="predicted"/>